<organism evidence="1 2">
    <name type="scientific">Edaphochlamys debaryana</name>
    <dbReference type="NCBI Taxonomy" id="47281"/>
    <lineage>
        <taxon>Eukaryota</taxon>
        <taxon>Viridiplantae</taxon>
        <taxon>Chlorophyta</taxon>
        <taxon>core chlorophytes</taxon>
        <taxon>Chlorophyceae</taxon>
        <taxon>CS clade</taxon>
        <taxon>Chlamydomonadales</taxon>
        <taxon>Chlamydomonadales incertae sedis</taxon>
        <taxon>Edaphochlamys</taxon>
    </lineage>
</organism>
<comment type="caution">
    <text evidence="1">The sequence shown here is derived from an EMBL/GenBank/DDBJ whole genome shotgun (WGS) entry which is preliminary data.</text>
</comment>
<proteinExistence type="predicted"/>
<dbReference type="EMBL" id="JAEHOE010000046">
    <property type="protein sequence ID" value="KAG2492213.1"/>
    <property type="molecule type" value="Genomic_DNA"/>
</dbReference>
<dbReference type="Proteomes" id="UP000612055">
    <property type="component" value="Unassembled WGS sequence"/>
</dbReference>
<evidence type="ECO:0000313" key="2">
    <source>
        <dbReference type="Proteomes" id="UP000612055"/>
    </source>
</evidence>
<accession>A0A835XXV3</accession>
<protein>
    <submittedName>
        <fullName evidence="1">Uncharacterized protein</fullName>
    </submittedName>
</protein>
<dbReference type="AlphaFoldDB" id="A0A835XXV3"/>
<reference evidence="1" key="1">
    <citation type="journal article" date="2020" name="bioRxiv">
        <title>Comparative genomics of Chlamydomonas.</title>
        <authorList>
            <person name="Craig R.J."/>
            <person name="Hasan A.R."/>
            <person name="Ness R.W."/>
            <person name="Keightley P.D."/>
        </authorList>
    </citation>
    <scope>NUCLEOTIDE SEQUENCE</scope>
    <source>
        <strain evidence="1">CCAP 11/70</strain>
    </source>
</reference>
<evidence type="ECO:0000313" key="1">
    <source>
        <dbReference type="EMBL" id="KAG2492213.1"/>
    </source>
</evidence>
<sequence length="193" mass="21611">MPPAHSLAQIIAPLRHNRTHIFCIGTDSYPAHRWDEDYMPGYWVVSSRTQFGYPGGRRFMQLAKTASNGEALTPAGNLTTWTVHQPVYAVSVMKLEDAEPETWNPVDTISISNMLGAREYNFNIFWSLSFEDTNEELKRLLNDPKLSDETIAASTPYVSGLPGYHVGWKLIMVEGGYRVGPGYRVQGVTGSTR</sequence>
<gene>
    <name evidence="1" type="ORF">HYH03_009459</name>
</gene>
<name>A0A835XXV3_9CHLO</name>
<keyword evidence="2" id="KW-1185">Reference proteome</keyword>